<evidence type="ECO:0000313" key="13">
    <source>
        <dbReference type="Ensembl" id="ENSCMIP00000048530.1"/>
    </source>
</evidence>
<keyword evidence="4" id="KW-0813">Transport</keyword>
<evidence type="ECO:0000256" key="9">
    <source>
        <dbReference type="ARBA" id="ARBA00023136"/>
    </source>
</evidence>
<evidence type="ECO:0000256" key="8">
    <source>
        <dbReference type="ARBA" id="ARBA00023128"/>
    </source>
</evidence>
<dbReference type="GO" id="GO:0005741">
    <property type="term" value="C:mitochondrial outer membrane"/>
    <property type="evidence" value="ECO:0007669"/>
    <property type="project" value="TreeGrafter"/>
</dbReference>
<dbReference type="FunFam" id="1.20.1260.100:FF:000001">
    <property type="entry name" value="translocator protein 2"/>
    <property type="match status" value="1"/>
</dbReference>
<dbReference type="PIRSF" id="PIRSF005859">
    <property type="entry name" value="PBR"/>
    <property type="match status" value="1"/>
</dbReference>
<keyword evidence="8" id="KW-0496">Mitochondrion</keyword>
<keyword evidence="6 12" id="KW-1133">Transmembrane helix</keyword>
<reference evidence="14" key="1">
    <citation type="journal article" date="2006" name="Science">
        <title>Ancient noncoding elements conserved in the human genome.</title>
        <authorList>
            <person name="Venkatesh B."/>
            <person name="Kirkness E.F."/>
            <person name="Loh Y.H."/>
            <person name="Halpern A.L."/>
            <person name="Lee A.P."/>
            <person name="Johnson J."/>
            <person name="Dandona N."/>
            <person name="Viswanathan L.D."/>
            <person name="Tay A."/>
            <person name="Venter J.C."/>
            <person name="Strausberg R.L."/>
            <person name="Brenner S."/>
        </authorList>
    </citation>
    <scope>NUCLEOTIDE SEQUENCE [LARGE SCALE GENOMIC DNA]</scope>
</reference>
<evidence type="ECO:0000256" key="6">
    <source>
        <dbReference type="ARBA" id="ARBA00022989"/>
    </source>
</evidence>
<evidence type="ECO:0000256" key="4">
    <source>
        <dbReference type="ARBA" id="ARBA00022448"/>
    </source>
</evidence>
<gene>
    <name evidence="13" type="primary">tspo</name>
</gene>
<evidence type="ECO:0000256" key="5">
    <source>
        <dbReference type="ARBA" id="ARBA00022692"/>
    </source>
</evidence>
<feature type="transmembrane region" description="Helical" evidence="12">
    <location>
        <begin position="111"/>
        <end position="131"/>
    </location>
</feature>
<feature type="transmembrane region" description="Helical" evidence="12">
    <location>
        <begin position="78"/>
        <end position="99"/>
    </location>
</feature>
<dbReference type="GO" id="GO:0006869">
    <property type="term" value="P:lipid transport"/>
    <property type="evidence" value="ECO:0007669"/>
    <property type="project" value="UniProtKB-KW"/>
</dbReference>
<dbReference type="InterPro" id="IPR004307">
    <property type="entry name" value="TspO_MBR"/>
</dbReference>
<dbReference type="InterPro" id="IPR038330">
    <property type="entry name" value="TspO/MBR-related_sf"/>
</dbReference>
<evidence type="ECO:0000256" key="7">
    <source>
        <dbReference type="ARBA" id="ARBA00023055"/>
    </source>
</evidence>
<keyword evidence="14" id="KW-1185">Reference proteome</keyword>
<reference evidence="13" key="5">
    <citation type="submission" date="2025-09" db="UniProtKB">
        <authorList>
            <consortium name="Ensembl"/>
        </authorList>
    </citation>
    <scope>IDENTIFICATION</scope>
</reference>
<keyword evidence="10" id="KW-0675">Receptor</keyword>
<comment type="similarity">
    <text evidence="2">Belongs to the TspO/BZRP family.</text>
</comment>
<dbReference type="Ensembl" id="ENSCMIT00000049206.1">
    <property type="protein sequence ID" value="ENSCMIP00000048530.1"/>
    <property type="gene ID" value="ENSCMIG00000019839.1"/>
</dbReference>
<feature type="transmembrane region" description="Helical" evidence="12">
    <location>
        <begin position="12"/>
        <end position="31"/>
    </location>
</feature>
<accession>A0A4W3KJU9</accession>
<evidence type="ECO:0000256" key="2">
    <source>
        <dbReference type="ARBA" id="ARBA00007524"/>
    </source>
</evidence>
<evidence type="ECO:0000256" key="12">
    <source>
        <dbReference type="SAM" id="Phobius"/>
    </source>
</evidence>
<protein>
    <recommendedName>
        <fullName evidence="3">Translocator protein</fullName>
    </recommendedName>
    <alternativeName>
        <fullName evidence="11">Peripheral-type benzodiazepine receptor</fullName>
    </alternativeName>
</protein>
<dbReference type="PANTHER" id="PTHR10057:SF5">
    <property type="entry name" value="TRANSLOCATOR PROTEIN"/>
    <property type="match status" value="1"/>
</dbReference>
<name>A0A4W3KJU9_CALMI</name>
<dbReference type="GeneTree" id="ENSGT00390000012980"/>
<comment type="subcellular location">
    <subcellularLocation>
        <location evidence="1">Mitochondrion membrane</location>
        <topology evidence="1">Multi-pass membrane protein</topology>
    </subcellularLocation>
</comment>
<keyword evidence="7" id="KW-0445">Lipid transport</keyword>
<sequence>MVIKMPPSWVYAFGFTTLPCVGGAIAGLITRNEISHWYATLKKPSWCPSNEIFGPVWTGLYIGMGYGSYLVWQDLGGFNKSALVPLGLYGTQLILNWLWTPIFFGQHKIGAALIEIICLYGTAAATTVSWYSINKTAFYLMLPYMSWLTLASVLNYVIWRDNRDKQE</sequence>
<reference evidence="14" key="2">
    <citation type="journal article" date="2007" name="PLoS Biol.">
        <title>Survey sequencing and comparative analysis of the elephant shark (Callorhinchus milii) genome.</title>
        <authorList>
            <person name="Venkatesh B."/>
            <person name="Kirkness E.F."/>
            <person name="Loh Y.H."/>
            <person name="Halpern A.L."/>
            <person name="Lee A.P."/>
            <person name="Johnson J."/>
            <person name="Dandona N."/>
            <person name="Viswanathan L.D."/>
            <person name="Tay A."/>
            <person name="Venter J.C."/>
            <person name="Strausberg R.L."/>
            <person name="Brenner S."/>
        </authorList>
    </citation>
    <scope>NUCLEOTIDE SEQUENCE [LARGE SCALE GENOMIC DNA]</scope>
</reference>
<reference evidence="14" key="3">
    <citation type="journal article" date="2014" name="Nature">
        <title>Elephant shark genome provides unique insights into gnathostome evolution.</title>
        <authorList>
            <consortium name="International Elephant Shark Genome Sequencing Consortium"/>
            <person name="Venkatesh B."/>
            <person name="Lee A.P."/>
            <person name="Ravi V."/>
            <person name="Maurya A.K."/>
            <person name="Lian M.M."/>
            <person name="Swann J.B."/>
            <person name="Ohta Y."/>
            <person name="Flajnik M.F."/>
            <person name="Sutoh Y."/>
            <person name="Kasahara M."/>
            <person name="Hoon S."/>
            <person name="Gangu V."/>
            <person name="Roy S.W."/>
            <person name="Irimia M."/>
            <person name="Korzh V."/>
            <person name="Kondrychyn I."/>
            <person name="Lim Z.W."/>
            <person name="Tay B.H."/>
            <person name="Tohari S."/>
            <person name="Kong K.W."/>
            <person name="Ho S."/>
            <person name="Lorente-Galdos B."/>
            <person name="Quilez J."/>
            <person name="Marques-Bonet T."/>
            <person name="Raney B.J."/>
            <person name="Ingham P.W."/>
            <person name="Tay A."/>
            <person name="Hillier L.W."/>
            <person name="Minx P."/>
            <person name="Boehm T."/>
            <person name="Wilson R.K."/>
            <person name="Brenner S."/>
            <person name="Warren W.C."/>
        </authorList>
    </citation>
    <scope>NUCLEOTIDE SEQUENCE [LARGE SCALE GENOMIC DNA]</scope>
</reference>
<evidence type="ECO:0000256" key="1">
    <source>
        <dbReference type="ARBA" id="ARBA00004225"/>
    </source>
</evidence>
<dbReference type="PANTHER" id="PTHR10057">
    <property type="entry name" value="PERIPHERAL-TYPE BENZODIAZEPINE RECEPTOR"/>
    <property type="match status" value="1"/>
</dbReference>
<evidence type="ECO:0000256" key="10">
    <source>
        <dbReference type="ARBA" id="ARBA00023170"/>
    </source>
</evidence>
<reference evidence="13" key="4">
    <citation type="submission" date="2025-08" db="UniProtKB">
        <authorList>
            <consortium name="Ensembl"/>
        </authorList>
    </citation>
    <scope>IDENTIFICATION</scope>
</reference>
<dbReference type="Gene3D" id="1.20.1260.100">
    <property type="entry name" value="TspO/MBR protein"/>
    <property type="match status" value="1"/>
</dbReference>
<dbReference type="CDD" id="cd15904">
    <property type="entry name" value="TSPO_MBR"/>
    <property type="match status" value="1"/>
</dbReference>
<evidence type="ECO:0000256" key="11">
    <source>
        <dbReference type="ARBA" id="ARBA00029576"/>
    </source>
</evidence>
<dbReference type="Pfam" id="PF03073">
    <property type="entry name" value="TspO_MBR"/>
    <property type="match status" value="1"/>
</dbReference>
<keyword evidence="9 12" id="KW-0472">Membrane</keyword>
<dbReference type="Proteomes" id="UP000314986">
    <property type="component" value="Unassembled WGS sequence"/>
</dbReference>
<dbReference type="AlphaFoldDB" id="A0A4W3KJU9"/>
<keyword evidence="5 12" id="KW-0812">Transmembrane</keyword>
<feature type="transmembrane region" description="Helical" evidence="12">
    <location>
        <begin position="52"/>
        <end position="72"/>
    </location>
</feature>
<evidence type="ECO:0000256" key="3">
    <source>
        <dbReference type="ARBA" id="ARBA00017151"/>
    </source>
</evidence>
<proteinExistence type="inferred from homology"/>
<organism evidence="13 14">
    <name type="scientific">Callorhinchus milii</name>
    <name type="common">Ghost shark</name>
    <dbReference type="NCBI Taxonomy" id="7868"/>
    <lineage>
        <taxon>Eukaryota</taxon>
        <taxon>Metazoa</taxon>
        <taxon>Chordata</taxon>
        <taxon>Craniata</taxon>
        <taxon>Vertebrata</taxon>
        <taxon>Chondrichthyes</taxon>
        <taxon>Holocephali</taxon>
        <taxon>Chimaeriformes</taxon>
        <taxon>Callorhinchidae</taxon>
        <taxon>Callorhinchus</taxon>
    </lineage>
</organism>
<evidence type="ECO:0000313" key="14">
    <source>
        <dbReference type="Proteomes" id="UP000314986"/>
    </source>
</evidence>
<feature type="transmembrane region" description="Helical" evidence="12">
    <location>
        <begin position="137"/>
        <end position="159"/>
    </location>
</feature>